<name>A0A0S4L6D7_9BACT</name>
<reference evidence="1 2" key="1">
    <citation type="submission" date="2015-10" db="EMBL/GenBank/DDBJ databases">
        <authorList>
            <person name="Gilbert D.G."/>
        </authorList>
    </citation>
    <scope>NUCLEOTIDE SEQUENCE [LARGE SCALE GENOMIC DNA]</scope>
    <source>
        <strain evidence="1">COMA1</strain>
    </source>
</reference>
<evidence type="ECO:0000313" key="1">
    <source>
        <dbReference type="EMBL" id="CUS32221.1"/>
    </source>
</evidence>
<keyword evidence="2" id="KW-1185">Reference proteome</keyword>
<organism evidence="1 2">
    <name type="scientific">Candidatus Nitrospira nitrosa</name>
    <dbReference type="NCBI Taxonomy" id="1742972"/>
    <lineage>
        <taxon>Bacteria</taxon>
        <taxon>Pseudomonadati</taxon>
        <taxon>Nitrospirota</taxon>
        <taxon>Nitrospiria</taxon>
        <taxon>Nitrospirales</taxon>
        <taxon>Nitrospiraceae</taxon>
        <taxon>Nitrospira</taxon>
    </lineage>
</organism>
<evidence type="ECO:0000313" key="2">
    <source>
        <dbReference type="Proteomes" id="UP000199032"/>
    </source>
</evidence>
<protein>
    <submittedName>
        <fullName evidence="1">Uncharacterized protein</fullName>
    </submittedName>
</protein>
<dbReference type="AlphaFoldDB" id="A0A0S4L6D7"/>
<accession>A0A0S4L6D7</accession>
<dbReference type="EMBL" id="CZQA01000001">
    <property type="protein sequence ID" value="CUS32221.1"/>
    <property type="molecule type" value="Genomic_DNA"/>
</dbReference>
<dbReference type="Proteomes" id="UP000199032">
    <property type="component" value="Unassembled WGS sequence"/>
</dbReference>
<proteinExistence type="predicted"/>
<gene>
    <name evidence="1" type="ORF">COMA1_10511</name>
</gene>
<sequence length="53" mass="5660">MLQSTCRILTNALRGNKQNKAPVEGGDPATMLRPGIFKALTASRRTSATCGRV</sequence>